<dbReference type="Proteomes" id="UP001500618">
    <property type="component" value="Unassembled WGS sequence"/>
</dbReference>
<organism evidence="2 3">
    <name type="scientific">Fodinicola feengrottensis</name>
    <dbReference type="NCBI Taxonomy" id="435914"/>
    <lineage>
        <taxon>Bacteria</taxon>
        <taxon>Bacillati</taxon>
        <taxon>Actinomycetota</taxon>
        <taxon>Actinomycetes</taxon>
        <taxon>Mycobacteriales</taxon>
        <taxon>Fodinicola</taxon>
    </lineage>
</organism>
<accession>A0ABN2IDA9</accession>
<evidence type="ECO:0000256" key="1">
    <source>
        <dbReference type="SAM" id="MobiDB-lite"/>
    </source>
</evidence>
<dbReference type="RefSeq" id="WP_344313636.1">
    <property type="nucleotide sequence ID" value="NZ_BAAANY010000025.1"/>
</dbReference>
<protein>
    <recommendedName>
        <fullName evidence="4">XRE family transcriptional regulator</fullName>
    </recommendedName>
</protein>
<reference evidence="2 3" key="1">
    <citation type="journal article" date="2019" name="Int. J. Syst. Evol. Microbiol.">
        <title>The Global Catalogue of Microorganisms (GCM) 10K type strain sequencing project: providing services to taxonomists for standard genome sequencing and annotation.</title>
        <authorList>
            <consortium name="The Broad Institute Genomics Platform"/>
            <consortium name="The Broad Institute Genome Sequencing Center for Infectious Disease"/>
            <person name="Wu L."/>
            <person name="Ma J."/>
        </authorList>
    </citation>
    <scope>NUCLEOTIDE SEQUENCE [LARGE SCALE GENOMIC DNA]</scope>
    <source>
        <strain evidence="2 3">JCM 14718</strain>
    </source>
</reference>
<comment type="caution">
    <text evidence="2">The sequence shown here is derived from an EMBL/GenBank/DDBJ whole genome shotgun (WGS) entry which is preliminary data.</text>
</comment>
<evidence type="ECO:0000313" key="2">
    <source>
        <dbReference type="EMBL" id="GAA1702549.1"/>
    </source>
</evidence>
<name>A0ABN2IDA9_9ACTN</name>
<evidence type="ECO:0000313" key="3">
    <source>
        <dbReference type="Proteomes" id="UP001500618"/>
    </source>
</evidence>
<evidence type="ECO:0008006" key="4">
    <source>
        <dbReference type="Google" id="ProtNLM"/>
    </source>
</evidence>
<gene>
    <name evidence="2" type="ORF">GCM10009765_59990</name>
</gene>
<proteinExistence type="predicted"/>
<sequence>MTEGSKLEWARRLRAERERPDRNWSRPDMAREMRKTAARLRMSEPDPRQLADNIKRWERGTVVRAPDAVHQLLIATTLGLSVAELFGDAAAPLPSSLRAANAGKVNDDLPYYVLAEDDSVQRRRFLAWLTSLSAGLVQLPQTVRDTIAIAGQQPDVLRRISGEDVQNLRATTEMFQAWDHRVGGGLSRHAVISQLGWAVHQLDAGVSGETAGQIRDWKVATALLAAVAGWKSHDAGFDQQARQLLTLGVRLAADADDQPVQAYLLSDLAVQAVHIGRPKIGLDLARRALEVGDDATPLTKGMLHAFKARAHGLMGNESGLRRETSHAEEEYSLATQDDRLREPWMDFYDRAELYGDTGTAWRLFAWHYPDQRSESGSVREAGERLAKAANGYGDEFARSRALCSLMGASLYMRAGEPDAAMAIATHSATSDLGIVQSARVESYAHDLEKASRPFKRRSDVSGMIERLTTAS</sequence>
<feature type="region of interest" description="Disordered" evidence="1">
    <location>
        <begin position="1"/>
        <end position="45"/>
    </location>
</feature>
<dbReference type="EMBL" id="BAAANY010000025">
    <property type="protein sequence ID" value="GAA1702549.1"/>
    <property type="molecule type" value="Genomic_DNA"/>
</dbReference>
<keyword evidence="3" id="KW-1185">Reference proteome</keyword>